<keyword evidence="1" id="KW-1133">Transmembrane helix</keyword>
<keyword evidence="1" id="KW-0472">Membrane</keyword>
<sequence length="160" mass="16900">MSSCHPVTGACTCQPGWSGHFCNESCPAGYYGNGCQLPCTCQNGADCHSITGGCTCAPGFMVSQKGPLIASWSLVGQLPILLAIWNVTLYLGIRDRAVSVAPSDVASLSESPWSCSEAYNCKVSAMMAMLTRLMPLMPIDAADAHLKRPESLSGMQMEMG</sequence>
<feature type="domain" description="EGF-like" evidence="2">
    <location>
        <begin position="11"/>
        <end position="22"/>
    </location>
</feature>
<name>A0AAW0K1I6_MYOGA</name>
<dbReference type="Pfam" id="PF00053">
    <property type="entry name" value="EGF_laminin"/>
    <property type="match status" value="1"/>
</dbReference>
<dbReference type="AlphaFoldDB" id="A0AAW0K1I6"/>
<evidence type="ECO:0000259" key="2">
    <source>
        <dbReference type="PROSITE" id="PS00022"/>
    </source>
</evidence>
<dbReference type="InterPro" id="IPR000742">
    <property type="entry name" value="EGF"/>
</dbReference>
<dbReference type="Proteomes" id="UP001488838">
    <property type="component" value="Unassembled WGS sequence"/>
</dbReference>
<proteinExistence type="predicted"/>
<protein>
    <recommendedName>
        <fullName evidence="2">EGF-like domain-containing protein</fullName>
    </recommendedName>
</protein>
<organism evidence="3 4">
    <name type="scientific">Myodes glareolus</name>
    <name type="common">Bank vole</name>
    <name type="synonym">Clethrionomys glareolus</name>
    <dbReference type="NCBI Taxonomy" id="447135"/>
    <lineage>
        <taxon>Eukaryota</taxon>
        <taxon>Metazoa</taxon>
        <taxon>Chordata</taxon>
        <taxon>Craniata</taxon>
        <taxon>Vertebrata</taxon>
        <taxon>Euteleostomi</taxon>
        <taxon>Mammalia</taxon>
        <taxon>Eutheria</taxon>
        <taxon>Euarchontoglires</taxon>
        <taxon>Glires</taxon>
        <taxon>Rodentia</taxon>
        <taxon>Myomorpha</taxon>
        <taxon>Muroidea</taxon>
        <taxon>Cricetidae</taxon>
        <taxon>Arvicolinae</taxon>
        <taxon>Myodes</taxon>
    </lineage>
</organism>
<dbReference type="InterPro" id="IPR002049">
    <property type="entry name" value="LE_dom"/>
</dbReference>
<reference evidence="3 4" key="1">
    <citation type="journal article" date="2023" name="bioRxiv">
        <title>Conserved and derived expression patterns and positive selection on dental genes reveal complex evolutionary context of ever-growing rodent molars.</title>
        <authorList>
            <person name="Calamari Z.T."/>
            <person name="Song A."/>
            <person name="Cohen E."/>
            <person name="Akter M."/>
            <person name="Roy R.D."/>
            <person name="Hallikas O."/>
            <person name="Christensen M.M."/>
            <person name="Li P."/>
            <person name="Marangoni P."/>
            <person name="Jernvall J."/>
            <person name="Klein O.D."/>
        </authorList>
    </citation>
    <scope>NUCLEOTIDE SEQUENCE [LARGE SCALE GENOMIC DNA]</scope>
    <source>
        <strain evidence="3">V071</strain>
    </source>
</reference>
<dbReference type="PROSITE" id="PS00022">
    <property type="entry name" value="EGF_1"/>
    <property type="match status" value="1"/>
</dbReference>
<dbReference type="Gene3D" id="2.170.300.10">
    <property type="entry name" value="Tie2 ligand-binding domain superfamily"/>
    <property type="match status" value="1"/>
</dbReference>
<comment type="caution">
    <text evidence="3">The sequence shown here is derived from an EMBL/GenBank/DDBJ whole genome shotgun (WGS) entry which is preliminary data.</text>
</comment>
<dbReference type="PANTHER" id="PTHR24035">
    <property type="entry name" value="MULTIPLE EPIDERMAL GROWTH FACTOR-LIKE DOMAINS PROTEIN"/>
    <property type="match status" value="1"/>
</dbReference>
<keyword evidence="4" id="KW-1185">Reference proteome</keyword>
<evidence type="ECO:0000256" key="1">
    <source>
        <dbReference type="SAM" id="Phobius"/>
    </source>
</evidence>
<dbReference type="SUPFAM" id="SSF57184">
    <property type="entry name" value="Growth factor receptor domain"/>
    <property type="match status" value="1"/>
</dbReference>
<dbReference type="PANTHER" id="PTHR24035:SF109">
    <property type="entry name" value="PROTEIN DRAPER"/>
    <property type="match status" value="1"/>
</dbReference>
<gene>
    <name evidence="3" type="ORF">U0070_026994</name>
</gene>
<keyword evidence="1" id="KW-0812">Transmembrane</keyword>
<dbReference type="CDD" id="cd00055">
    <property type="entry name" value="EGF_Lam"/>
    <property type="match status" value="1"/>
</dbReference>
<dbReference type="InterPro" id="IPR009030">
    <property type="entry name" value="Growth_fac_rcpt_cys_sf"/>
</dbReference>
<feature type="transmembrane region" description="Helical" evidence="1">
    <location>
        <begin position="69"/>
        <end position="93"/>
    </location>
</feature>
<evidence type="ECO:0000313" key="3">
    <source>
        <dbReference type="EMBL" id="KAK7832798.1"/>
    </source>
</evidence>
<dbReference type="EMBL" id="JBBHLL010000009">
    <property type="protein sequence ID" value="KAK7832798.1"/>
    <property type="molecule type" value="Genomic_DNA"/>
</dbReference>
<accession>A0AAW0K1I6</accession>
<dbReference type="InterPro" id="IPR052108">
    <property type="entry name" value="MEGF/SIB"/>
</dbReference>
<evidence type="ECO:0000313" key="4">
    <source>
        <dbReference type="Proteomes" id="UP001488838"/>
    </source>
</evidence>